<dbReference type="RefSeq" id="WP_248211419.1">
    <property type="nucleotide sequence ID" value="NZ_JALNMH010000018.1"/>
</dbReference>
<protein>
    <recommendedName>
        <fullName evidence="3">Lipoprotein</fullName>
    </recommendedName>
</protein>
<organism evidence="1 2">
    <name type="scientific">Pseudomarimonas salicorniae</name>
    <dbReference type="NCBI Taxonomy" id="2933270"/>
    <lineage>
        <taxon>Bacteria</taxon>
        <taxon>Pseudomonadati</taxon>
        <taxon>Pseudomonadota</taxon>
        <taxon>Gammaproteobacteria</taxon>
        <taxon>Lysobacterales</taxon>
        <taxon>Lysobacteraceae</taxon>
        <taxon>Pseudomarimonas</taxon>
    </lineage>
</organism>
<proteinExistence type="predicted"/>
<sequence length="119" mass="12274">MISLVNKLLGAWGMRISPLMVAVPGFLLVLGGCGGSGGGSDQGGQGAQVTVAECVQFLEKQNGLSGLDPDVVATLNAQAQSDCARFDIISRADFECAMKADSESDLAACNVVLRADRAR</sequence>
<dbReference type="EMBL" id="JALNMH010000018">
    <property type="protein sequence ID" value="MCK7595461.1"/>
    <property type="molecule type" value="Genomic_DNA"/>
</dbReference>
<reference evidence="1" key="1">
    <citation type="submission" date="2022-04" db="EMBL/GenBank/DDBJ databases">
        <title>Lysobacter sp. CAU 1642 isolated from sea sand.</title>
        <authorList>
            <person name="Kim W."/>
        </authorList>
    </citation>
    <scope>NUCLEOTIDE SEQUENCE</scope>
    <source>
        <strain evidence="1">CAU 1642</strain>
    </source>
</reference>
<dbReference type="Proteomes" id="UP001431449">
    <property type="component" value="Unassembled WGS sequence"/>
</dbReference>
<comment type="caution">
    <text evidence="1">The sequence shown here is derived from an EMBL/GenBank/DDBJ whole genome shotgun (WGS) entry which is preliminary data.</text>
</comment>
<evidence type="ECO:0000313" key="2">
    <source>
        <dbReference type="Proteomes" id="UP001431449"/>
    </source>
</evidence>
<accession>A0ABT0GLP1</accession>
<keyword evidence="2" id="KW-1185">Reference proteome</keyword>
<name>A0ABT0GLP1_9GAMM</name>
<gene>
    <name evidence="1" type="ORF">M0G41_17535</name>
</gene>
<evidence type="ECO:0000313" key="1">
    <source>
        <dbReference type="EMBL" id="MCK7595461.1"/>
    </source>
</evidence>
<evidence type="ECO:0008006" key="3">
    <source>
        <dbReference type="Google" id="ProtNLM"/>
    </source>
</evidence>
<dbReference type="PROSITE" id="PS51257">
    <property type="entry name" value="PROKAR_LIPOPROTEIN"/>
    <property type="match status" value="1"/>
</dbReference>